<dbReference type="SUPFAM" id="SSF56801">
    <property type="entry name" value="Acetyl-CoA synthetase-like"/>
    <property type="match status" value="1"/>
</dbReference>
<dbReference type="EMBL" id="JOTM01000044">
    <property type="protein sequence ID" value="KEK21989.1"/>
    <property type="molecule type" value="Genomic_DNA"/>
</dbReference>
<dbReference type="PROSITE" id="PS50075">
    <property type="entry name" value="CARRIER"/>
    <property type="match status" value="1"/>
</dbReference>
<dbReference type="InterPro" id="IPR006162">
    <property type="entry name" value="Ppantetheine_attach_site"/>
</dbReference>
<dbReference type="STRING" id="574375.AZF08_23090"/>
<dbReference type="eggNOG" id="COG1020">
    <property type="taxonomic scope" value="Bacteria"/>
</dbReference>
<feature type="non-terminal residue" evidence="4">
    <location>
        <position position="1"/>
    </location>
</feature>
<dbReference type="InterPro" id="IPR009081">
    <property type="entry name" value="PP-bd_ACP"/>
</dbReference>
<dbReference type="AlphaFoldDB" id="A0A073K3Y5"/>
<evidence type="ECO:0000313" key="4">
    <source>
        <dbReference type="EMBL" id="KEK21989.1"/>
    </source>
</evidence>
<dbReference type="GO" id="GO:0044550">
    <property type="term" value="P:secondary metabolite biosynthetic process"/>
    <property type="evidence" value="ECO:0007669"/>
    <property type="project" value="UniProtKB-ARBA"/>
</dbReference>
<gene>
    <name evidence="4" type="ORF">BAGA_22690</name>
</gene>
<dbReference type="Pfam" id="PF13193">
    <property type="entry name" value="AMP-binding_C"/>
    <property type="match status" value="1"/>
</dbReference>
<dbReference type="Gene3D" id="2.30.38.10">
    <property type="entry name" value="Luciferase, Domain 3"/>
    <property type="match status" value="1"/>
</dbReference>
<dbReference type="Gene3D" id="3.30.300.30">
    <property type="match status" value="1"/>
</dbReference>
<comment type="caution">
    <text evidence="4">The sequence shown here is derived from an EMBL/GenBank/DDBJ whole genome shotgun (WGS) entry which is preliminary data.</text>
</comment>
<dbReference type="PROSITE" id="PS00012">
    <property type="entry name" value="PHOSPHOPANTETHEINE"/>
    <property type="match status" value="1"/>
</dbReference>
<dbReference type="InterPro" id="IPR036736">
    <property type="entry name" value="ACP-like_sf"/>
</dbReference>
<dbReference type="InterPro" id="IPR025110">
    <property type="entry name" value="AMP-bd_C"/>
</dbReference>
<organism evidence="4 5">
    <name type="scientific">Bacillus gaemokensis</name>
    <dbReference type="NCBI Taxonomy" id="574375"/>
    <lineage>
        <taxon>Bacteria</taxon>
        <taxon>Bacillati</taxon>
        <taxon>Bacillota</taxon>
        <taxon>Bacilli</taxon>
        <taxon>Bacillales</taxon>
        <taxon>Bacillaceae</taxon>
        <taxon>Bacillus</taxon>
        <taxon>Bacillus cereus group</taxon>
    </lineage>
</organism>
<evidence type="ECO:0000256" key="1">
    <source>
        <dbReference type="ARBA" id="ARBA00022450"/>
    </source>
</evidence>
<accession>A0A073K3Y5</accession>
<proteinExistence type="predicted"/>
<dbReference type="RefSeq" id="WP_033678374.1">
    <property type="nucleotide sequence ID" value="NZ_JOTM01000044.1"/>
</dbReference>
<dbReference type="Pfam" id="PF07993">
    <property type="entry name" value="NAD_binding_4"/>
    <property type="match status" value="1"/>
</dbReference>
<dbReference type="PANTHER" id="PTHR44845:SF6">
    <property type="entry name" value="BETA-ALANINE-ACTIVATING ENZYME"/>
    <property type="match status" value="1"/>
</dbReference>
<sequence length="615" mass="70265">NRPELTAEKFIDNPFGEGKLYRSGDLVRWLPDGNIEYLGRIDEQVKIRGFRIELGEIESVIRRVEGVTDVAVIVREDKNGEKAVRAYVTAENELSISDIKEVIRKELPEYMIPAYMMQIEKIPVTRNGKLDKRALPEIEMKSEKEYIPPRNETEEKLCEIIGESLNVKQIGIEDNIFELGANSISIINIVGRVIRAGINITIQNIYENQTVKSLYEYLNGKSEYFEKYDEMHFEKYNKLLTTNQFDNEAKIITNNLGNVLVTGATGFLGAHIVANLIDNEEGKVYCLIRCENENHGYNRLRNILNHYFGKKYDSILGERIIIVSGDVSMTNLENILPLDIKTIIHSAANTKHYGLYMDFHKINVDGTKNIVEYAKEVNATLIHISTISVCSVLPVDAENHIFTERDYFKNQIIDVPYVRSKFFAEKVVLDAIESGLDAVVIRIGNQTNRSRDLKTMIDYQQNRFNYSIKNIVKIGYIKESMLNEKLELSPINETALGVIALSKKRVKQYNMFHLSNDNLVSFNKICKAFEHIGICLNVVDDNGYANIIKNIESNKKDSINNLVALGATGRETKAVALDNSFTANFLKKIGFTWSKIDQDYLNKWAMHYAAMGYWE</sequence>
<evidence type="ECO:0000313" key="5">
    <source>
        <dbReference type="Proteomes" id="UP000027778"/>
    </source>
</evidence>
<keyword evidence="5" id="KW-1185">Reference proteome</keyword>
<keyword evidence="1" id="KW-0596">Phosphopantetheine</keyword>
<dbReference type="FunFam" id="3.30.300.30:FF:000010">
    <property type="entry name" value="Enterobactin synthetase component F"/>
    <property type="match status" value="1"/>
</dbReference>
<keyword evidence="2" id="KW-0597">Phosphoprotein</keyword>
<protein>
    <recommendedName>
        <fullName evidence="3">Carrier domain-containing protein</fullName>
    </recommendedName>
</protein>
<dbReference type="Gene3D" id="3.40.50.720">
    <property type="entry name" value="NAD(P)-binding Rossmann-like Domain"/>
    <property type="match status" value="1"/>
</dbReference>
<dbReference type="InterPro" id="IPR045851">
    <property type="entry name" value="AMP-bd_C_sf"/>
</dbReference>
<dbReference type="Pfam" id="PF00550">
    <property type="entry name" value="PP-binding"/>
    <property type="match status" value="1"/>
</dbReference>
<dbReference type="PANTHER" id="PTHR44845">
    <property type="entry name" value="CARRIER DOMAIN-CONTAINING PROTEIN"/>
    <property type="match status" value="1"/>
</dbReference>
<dbReference type="InterPro" id="IPR036291">
    <property type="entry name" value="NAD(P)-bd_dom_sf"/>
</dbReference>
<evidence type="ECO:0000256" key="2">
    <source>
        <dbReference type="ARBA" id="ARBA00022553"/>
    </source>
</evidence>
<dbReference type="SUPFAM" id="SSF51735">
    <property type="entry name" value="NAD(P)-binding Rossmann-fold domains"/>
    <property type="match status" value="1"/>
</dbReference>
<reference evidence="4 5" key="1">
    <citation type="submission" date="2014-06" db="EMBL/GenBank/DDBJ databases">
        <title>Draft genome sequence of Bacillus gaemokensis JCM 15801 (MCCC 1A00707).</title>
        <authorList>
            <person name="Lai Q."/>
            <person name="Liu Y."/>
            <person name="Shao Z."/>
        </authorList>
    </citation>
    <scope>NUCLEOTIDE SEQUENCE [LARGE SCALE GENOMIC DNA]</scope>
    <source>
        <strain evidence="4 5">JCM 15801</strain>
    </source>
</reference>
<dbReference type="eggNOG" id="COG3320">
    <property type="taxonomic scope" value="Bacteria"/>
</dbReference>
<dbReference type="Proteomes" id="UP000027778">
    <property type="component" value="Unassembled WGS sequence"/>
</dbReference>
<name>A0A073K3Y5_9BACI</name>
<evidence type="ECO:0000259" key="3">
    <source>
        <dbReference type="PROSITE" id="PS50075"/>
    </source>
</evidence>
<dbReference type="InterPro" id="IPR013120">
    <property type="entry name" value="FAR_NAD-bd"/>
</dbReference>
<dbReference type="SUPFAM" id="SSF47336">
    <property type="entry name" value="ACP-like"/>
    <property type="match status" value="1"/>
</dbReference>
<feature type="domain" description="Carrier" evidence="3">
    <location>
        <begin position="148"/>
        <end position="222"/>
    </location>
</feature>